<keyword evidence="3" id="KW-1185">Reference proteome</keyword>
<name>A0A1M6FUD8_9FIRM</name>
<dbReference type="STRING" id="1121420.SAMN02746098_05003"/>
<dbReference type="AlphaFoldDB" id="A0A1M6FUD8"/>
<dbReference type="EMBL" id="FQXJ01000033">
    <property type="protein sequence ID" value="SHJ01336.1"/>
    <property type="molecule type" value="Genomic_DNA"/>
</dbReference>
<organism evidence="2 3">
    <name type="scientific">Desulfosporosinus lacus DSM 15449</name>
    <dbReference type="NCBI Taxonomy" id="1121420"/>
    <lineage>
        <taxon>Bacteria</taxon>
        <taxon>Bacillati</taxon>
        <taxon>Bacillota</taxon>
        <taxon>Clostridia</taxon>
        <taxon>Eubacteriales</taxon>
        <taxon>Desulfitobacteriaceae</taxon>
        <taxon>Desulfosporosinus</taxon>
    </lineage>
</organism>
<evidence type="ECO:0000259" key="1">
    <source>
        <dbReference type="Pfam" id="PF00857"/>
    </source>
</evidence>
<sequence length="97" mass="10675">MNIGQIRFNIGRSRSIDYRYSDRLVPVMKYGEQVIQNTNTIVSVAKKLGVPIIVTEQYPKGLGKTVSDVSNNVEGALTFEKTTFSGCTSEVTSALKD</sequence>
<dbReference type="SUPFAM" id="SSF52499">
    <property type="entry name" value="Isochorismatase-like hydrolases"/>
    <property type="match status" value="1"/>
</dbReference>
<dbReference type="Pfam" id="PF00857">
    <property type="entry name" value="Isochorismatase"/>
    <property type="match status" value="1"/>
</dbReference>
<feature type="domain" description="Isochorismatase-like" evidence="1">
    <location>
        <begin position="29"/>
        <end position="94"/>
    </location>
</feature>
<gene>
    <name evidence="2" type="ORF">SAMN02746098_05003</name>
</gene>
<evidence type="ECO:0000313" key="3">
    <source>
        <dbReference type="Proteomes" id="UP000183954"/>
    </source>
</evidence>
<dbReference type="InterPro" id="IPR036380">
    <property type="entry name" value="Isochorismatase-like_sf"/>
</dbReference>
<dbReference type="InterPro" id="IPR050993">
    <property type="entry name" value="Isochorismatase_domain"/>
</dbReference>
<evidence type="ECO:0000313" key="2">
    <source>
        <dbReference type="EMBL" id="SHJ01336.1"/>
    </source>
</evidence>
<accession>A0A1M6FUD8</accession>
<protein>
    <submittedName>
        <fullName evidence="2">Isochorismatase family protein</fullName>
    </submittedName>
</protein>
<proteinExistence type="predicted"/>
<dbReference type="Gene3D" id="3.40.50.850">
    <property type="entry name" value="Isochorismatase-like"/>
    <property type="match status" value="1"/>
</dbReference>
<dbReference type="InterPro" id="IPR000868">
    <property type="entry name" value="Isochorismatase-like_dom"/>
</dbReference>
<dbReference type="PANTHER" id="PTHR14119:SF3">
    <property type="entry name" value="ISOCHORISMATASE DOMAIN-CONTAINING PROTEIN 2"/>
    <property type="match status" value="1"/>
</dbReference>
<dbReference type="Proteomes" id="UP000183954">
    <property type="component" value="Unassembled WGS sequence"/>
</dbReference>
<dbReference type="PANTHER" id="PTHR14119">
    <property type="entry name" value="HYDROLASE"/>
    <property type="match status" value="1"/>
</dbReference>
<reference evidence="3" key="1">
    <citation type="submission" date="2016-11" db="EMBL/GenBank/DDBJ databases">
        <authorList>
            <person name="Varghese N."/>
            <person name="Submissions S."/>
        </authorList>
    </citation>
    <scope>NUCLEOTIDE SEQUENCE [LARGE SCALE GENOMIC DNA]</scope>
    <source>
        <strain evidence="3">DSM 15449</strain>
    </source>
</reference>